<organism evidence="1 2">
    <name type="scientific">Cryptotermes secundus</name>
    <dbReference type="NCBI Taxonomy" id="105785"/>
    <lineage>
        <taxon>Eukaryota</taxon>
        <taxon>Metazoa</taxon>
        <taxon>Ecdysozoa</taxon>
        <taxon>Arthropoda</taxon>
        <taxon>Hexapoda</taxon>
        <taxon>Insecta</taxon>
        <taxon>Pterygota</taxon>
        <taxon>Neoptera</taxon>
        <taxon>Polyneoptera</taxon>
        <taxon>Dictyoptera</taxon>
        <taxon>Blattodea</taxon>
        <taxon>Blattoidea</taxon>
        <taxon>Termitoidae</taxon>
        <taxon>Kalotermitidae</taxon>
        <taxon>Cryptotermitinae</taxon>
        <taxon>Cryptotermes</taxon>
    </lineage>
</organism>
<comment type="caution">
    <text evidence="1">The sequence shown here is derived from an EMBL/GenBank/DDBJ whole genome shotgun (WGS) entry which is preliminary data.</text>
</comment>
<keyword evidence="2" id="KW-1185">Reference proteome</keyword>
<dbReference type="AlphaFoldDB" id="A0A2J7PU12"/>
<dbReference type="InParanoid" id="A0A2J7PU12"/>
<dbReference type="EMBL" id="NEVH01021208">
    <property type="protein sequence ID" value="PNF19829.1"/>
    <property type="molecule type" value="Genomic_DNA"/>
</dbReference>
<reference evidence="1 2" key="1">
    <citation type="submission" date="2017-12" db="EMBL/GenBank/DDBJ databases">
        <title>Hemimetabolous genomes reveal molecular basis of termite eusociality.</title>
        <authorList>
            <person name="Harrison M.C."/>
            <person name="Jongepier E."/>
            <person name="Robertson H.M."/>
            <person name="Arning N."/>
            <person name="Bitard-Feildel T."/>
            <person name="Chao H."/>
            <person name="Childers C.P."/>
            <person name="Dinh H."/>
            <person name="Doddapaneni H."/>
            <person name="Dugan S."/>
            <person name="Gowin J."/>
            <person name="Greiner C."/>
            <person name="Han Y."/>
            <person name="Hu H."/>
            <person name="Hughes D.S.T."/>
            <person name="Huylmans A.-K."/>
            <person name="Kemena C."/>
            <person name="Kremer L.P.M."/>
            <person name="Lee S.L."/>
            <person name="Lopez-Ezquerra A."/>
            <person name="Mallet L."/>
            <person name="Monroy-Kuhn J.M."/>
            <person name="Moser A."/>
            <person name="Murali S.C."/>
            <person name="Muzny D.M."/>
            <person name="Otani S."/>
            <person name="Piulachs M.-D."/>
            <person name="Poelchau M."/>
            <person name="Qu J."/>
            <person name="Schaub F."/>
            <person name="Wada-Katsumata A."/>
            <person name="Worley K.C."/>
            <person name="Xie Q."/>
            <person name="Ylla G."/>
            <person name="Poulsen M."/>
            <person name="Gibbs R.A."/>
            <person name="Schal C."/>
            <person name="Richards S."/>
            <person name="Belles X."/>
            <person name="Korb J."/>
            <person name="Bornberg-Bauer E."/>
        </authorList>
    </citation>
    <scope>NUCLEOTIDE SEQUENCE [LARGE SCALE GENOMIC DNA]</scope>
    <source>
        <tissue evidence="1">Whole body</tissue>
    </source>
</reference>
<dbReference type="Proteomes" id="UP000235965">
    <property type="component" value="Unassembled WGS sequence"/>
</dbReference>
<feature type="non-terminal residue" evidence="1">
    <location>
        <position position="1"/>
    </location>
</feature>
<evidence type="ECO:0000313" key="1">
    <source>
        <dbReference type="EMBL" id="PNF19829.1"/>
    </source>
</evidence>
<proteinExistence type="predicted"/>
<gene>
    <name evidence="1" type="ORF">B7P43_G12504</name>
</gene>
<name>A0A2J7PU12_9NEOP</name>
<protein>
    <submittedName>
        <fullName evidence="1">Uncharacterized protein</fullName>
    </submittedName>
</protein>
<sequence>KCKSRDSSVGITTGYGLDDRGFGFFSPGLKRQGRETDQSPPARAEVKKLWIYTSSLPYVFMA</sequence>
<accession>A0A2J7PU12</accession>
<evidence type="ECO:0000313" key="2">
    <source>
        <dbReference type="Proteomes" id="UP000235965"/>
    </source>
</evidence>